<evidence type="ECO:0000313" key="2">
    <source>
        <dbReference type="Proteomes" id="UP000632774"/>
    </source>
</evidence>
<evidence type="ECO:0000313" key="1">
    <source>
        <dbReference type="EMBL" id="MBE9667214.1"/>
    </source>
</evidence>
<evidence type="ECO:0008006" key="3">
    <source>
        <dbReference type="Google" id="ProtNLM"/>
    </source>
</evidence>
<name>A0ABR9XIL2_9SPHI</name>
<dbReference type="RefSeq" id="WP_194106560.1">
    <property type="nucleotide sequence ID" value="NZ_JADFFM010000001.1"/>
</dbReference>
<reference evidence="1 2" key="1">
    <citation type="submission" date="2020-10" db="EMBL/GenBank/DDBJ databases">
        <title>Mucilaginibacter mali sp. nov., isolated from rhizosphere soil of apple orchard.</title>
        <authorList>
            <person name="Lee J.-S."/>
            <person name="Kim H.S."/>
            <person name="Kim J.-S."/>
        </authorList>
    </citation>
    <scope>NUCLEOTIDE SEQUENCE [LARGE SCALE GENOMIC DNA]</scope>
    <source>
        <strain evidence="1 2">KCTC 23157</strain>
    </source>
</reference>
<dbReference type="EMBL" id="JADFFM010000001">
    <property type="protein sequence ID" value="MBE9667214.1"/>
    <property type="molecule type" value="Genomic_DNA"/>
</dbReference>
<keyword evidence="2" id="KW-1185">Reference proteome</keyword>
<protein>
    <recommendedName>
        <fullName evidence="3">Tissue inhibitor of metalloproteinase</fullName>
    </recommendedName>
</protein>
<dbReference type="Proteomes" id="UP000632774">
    <property type="component" value="Unassembled WGS sequence"/>
</dbReference>
<gene>
    <name evidence="1" type="ORF">IRJ18_12660</name>
</gene>
<sequence length="154" mass="17227">MMKNFNLLTFAALILFTILLINACDNKCANIACITAPPSLTLEIRDNQGRDLLNPATPNHYDTLKIHQLNGNAIRIIPAGVFPINKERIKILVGWVAGDNTSYLKLTETDQDTIRTNFVKTTSNCCSSFNLSAFSYNDKAYTDSLTSRYFLITK</sequence>
<organism evidence="1 2">
    <name type="scientific">Mucilaginibacter boryungensis</name>
    <dbReference type="NCBI Taxonomy" id="768480"/>
    <lineage>
        <taxon>Bacteria</taxon>
        <taxon>Pseudomonadati</taxon>
        <taxon>Bacteroidota</taxon>
        <taxon>Sphingobacteriia</taxon>
        <taxon>Sphingobacteriales</taxon>
        <taxon>Sphingobacteriaceae</taxon>
        <taxon>Mucilaginibacter</taxon>
    </lineage>
</organism>
<proteinExistence type="predicted"/>
<comment type="caution">
    <text evidence="1">The sequence shown here is derived from an EMBL/GenBank/DDBJ whole genome shotgun (WGS) entry which is preliminary data.</text>
</comment>
<accession>A0ABR9XIL2</accession>